<dbReference type="AlphaFoldDB" id="A0A919T1Z3"/>
<dbReference type="NCBIfam" id="TIGR01764">
    <property type="entry name" value="excise"/>
    <property type="match status" value="1"/>
</dbReference>
<proteinExistence type="predicted"/>
<dbReference type="InterPro" id="IPR041657">
    <property type="entry name" value="HTH_17"/>
</dbReference>
<accession>A0A919T1Z3</accession>
<protein>
    <recommendedName>
        <fullName evidence="1">Helix-turn-helix domain-containing protein</fullName>
    </recommendedName>
</protein>
<evidence type="ECO:0000313" key="2">
    <source>
        <dbReference type="EMBL" id="GIM84749.1"/>
    </source>
</evidence>
<evidence type="ECO:0000313" key="3">
    <source>
        <dbReference type="Proteomes" id="UP000680865"/>
    </source>
</evidence>
<sequence length="86" mass="9071">MTNVIELTQAAVEVPADVSPRSTGPAVYTVKQVAALLQLNLGGTYALIRAGDIPAKKLGARWVIPIHRFHAWLDAQADPAPAAKSA</sequence>
<keyword evidence="3" id="KW-1185">Reference proteome</keyword>
<evidence type="ECO:0000259" key="1">
    <source>
        <dbReference type="Pfam" id="PF12728"/>
    </source>
</evidence>
<dbReference type="GO" id="GO:0003677">
    <property type="term" value="F:DNA binding"/>
    <property type="evidence" value="ECO:0007669"/>
    <property type="project" value="InterPro"/>
</dbReference>
<dbReference type="Pfam" id="PF12728">
    <property type="entry name" value="HTH_17"/>
    <property type="match status" value="1"/>
</dbReference>
<reference evidence="2" key="1">
    <citation type="submission" date="2021-03" db="EMBL/GenBank/DDBJ databases">
        <title>Whole genome shotgun sequence of Actinoplanes consettensis NBRC 14913.</title>
        <authorList>
            <person name="Komaki H."/>
            <person name="Tamura T."/>
        </authorList>
    </citation>
    <scope>NUCLEOTIDE SEQUENCE</scope>
    <source>
        <strain evidence="2">NBRC 14913</strain>
    </source>
</reference>
<comment type="caution">
    <text evidence="2">The sequence shown here is derived from an EMBL/GenBank/DDBJ whole genome shotgun (WGS) entry which is preliminary data.</text>
</comment>
<gene>
    <name evidence="2" type="ORF">Aco04nite_92960</name>
</gene>
<dbReference type="Proteomes" id="UP000680865">
    <property type="component" value="Unassembled WGS sequence"/>
</dbReference>
<dbReference type="RefSeq" id="WP_213003572.1">
    <property type="nucleotide sequence ID" value="NZ_BAAATW010000011.1"/>
</dbReference>
<dbReference type="EMBL" id="BOQP01000071">
    <property type="protein sequence ID" value="GIM84749.1"/>
    <property type="molecule type" value="Genomic_DNA"/>
</dbReference>
<dbReference type="InterPro" id="IPR010093">
    <property type="entry name" value="SinI_DNA-bd"/>
</dbReference>
<feature type="domain" description="Helix-turn-helix" evidence="1">
    <location>
        <begin position="27"/>
        <end position="76"/>
    </location>
</feature>
<organism evidence="2 3">
    <name type="scientific">Winogradskya consettensis</name>
    <dbReference type="NCBI Taxonomy" id="113560"/>
    <lineage>
        <taxon>Bacteria</taxon>
        <taxon>Bacillati</taxon>
        <taxon>Actinomycetota</taxon>
        <taxon>Actinomycetes</taxon>
        <taxon>Micromonosporales</taxon>
        <taxon>Micromonosporaceae</taxon>
        <taxon>Winogradskya</taxon>
    </lineage>
</organism>
<name>A0A919T1Z3_9ACTN</name>